<dbReference type="SUPFAM" id="SSF141986">
    <property type="entry name" value="LD-carboxypeptidase A C-terminal domain-like"/>
    <property type="match status" value="1"/>
</dbReference>
<keyword evidence="5" id="KW-0720">Serine protease</keyword>
<proteinExistence type="inferred from homology"/>
<sequence length="310" mass="33284">MSPGLTRPPRLRPGDRVSVVAPCSPVARDQLTTALRTLRSWGLDPVPAPHLWDRHPGFRHLAGEDANRARDLRDAWLDPDTSAVFCARGGDGAHRVLDLLDFDALRRGRVKPLVGFSDVTALHEAFAVELGAATLHGPVLASRYFAEDAVSAEELRATLFDPRSRQRLTSPRARPLFGGTARGVTLGGNLSLLSDSVAAPHSRPSAAGGLVLLEDVGEDVSRIDRMVTHLLRSGWLRDAAGVVLGSWTDCTPDPEAVRRLMRERLAPLGVPVVWGLWFGHCGGQLTVPLGVGATLDADAGTLTLDEPALR</sequence>
<evidence type="ECO:0000313" key="9">
    <source>
        <dbReference type="EMBL" id="TQN32101.1"/>
    </source>
</evidence>
<feature type="active site" description="Charge relay system" evidence="6">
    <location>
        <position position="214"/>
    </location>
</feature>
<dbReference type="InterPro" id="IPR027478">
    <property type="entry name" value="LdcA_N"/>
</dbReference>
<evidence type="ECO:0000256" key="3">
    <source>
        <dbReference type="ARBA" id="ARBA00022670"/>
    </source>
</evidence>
<accession>A0A543NJQ8</accession>
<dbReference type="Proteomes" id="UP000317422">
    <property type="component" value="Unassembled WGS sequence"/>
</dbReference>
<dbReference type="PIRSF" id="PIRSF028757">
    <property type="entry name" value="LD-carboxypeptidase"/>
    <property type="match status" value="1"/>
</dbReference>
<keyword evidence="10" id="KW-1185">Reference proteome</keyword>
<dbReference type="InterPro" id="IPR003507">
    <property type="entry name" value="S66_fam"/>
</dbReference>
<dbReference type="GO" id="GO:0008236">
    <property type="term" value="F:serine-type peptidase activity"/>
    <property type="evidence" value="ECO:0007669"/>
    <property type="project" value="UniProtKB-KW"/>
</dbReference>
<dbReference type="InterPro" id="IPR040921">
    <property type="entry name" value="Peptidase_S66C"/>
</dbReference>
<evidence type="ECO:0000256" key="4">
    <source>
        <dbReference type="ARBA" id="ARBA00022801"/>
    </source>
</evidence>
<feature type="domain" description="LD-carboxypeptidase N-terminal" evidence="7">
    <location>
        <begin position="17"/>
        <end position="137"/>
    </location>
</feature>
<evidence type="ECO:0000256" key="6">
    <source>
        <dbReference type="PIRSR" id="PIRSR028757-1"/>
    </source>
</evidence>
<organism evidence="9 10">
    <name type="scientific">Haloactinospora alba</name>
    <dbReference type="NCBI Taxonomy" id="405555"/>
    <lineage>
        <taxon>Bacteria</taxon>
        <taxon>Bacillati</taxon>
        <taxon>Actinomycetota</taxon>
        <taxon>Actinomycetes</taxon>
        <taxon>Streptosporangiales</taxon>
        <taxon>Nocardiopsidaceae</taxon>
        <taxon>Haloactinospora</taxon>
    </lineage>
</organism>
<dbReference type="SUPFAM" id="SSF52317">
    <property type="entry name" value="Class I glutamine amidotransferase-like"/>
    <property type="match status" value="1"/>
</dbReference>
<feature type="active site" description="Nucleophile" evidence="6">
    <location>
        <position position="117"/>
    </location>
</feature>
<dbReference type="PANTHER" id="PTHR30237">
    <property type="entry name" value="MURAMOYLTETRAPEPTIDE CARBOXYPEPTIDASE"/>
    <property type="match status" value="1"/>
</dbReference>
<dbReference type="PANTHER" id="PTHR30237:SF2">
    <property type="entry name" value="MUREIN TETRAPEPTIDE CARBOXYPEPTIDASE"/>
    <property type="match status" value="1"/>
</dbReference>
<dbReference type="Pfam" id="PF02016">
    <property type="entry name" value="Peptidase_S66"/>
    <property type="match status" value="1"/>
</dbReference>
<dbReference type="EMBL" id="VFQC01000001">
    <property type="protein sequence ID" value="TQN32101.1"/>
    <property type="molecule type" value="Genomic_DNA"/>
</dbReference>
<dbReference type="Pfam" id="PF17676">
    <property type="entry name" value="Peptidase_S66C"/>
    <property type="match status" value="1"/>
</dbReference>
<comment type="caution">
    <text evidence="9">The sequence shown here is derived from an EMBL/GenBank/DDBJ whole genome shotgun (WGS) entry which is preliminary data.</text>
</comment>
<evidence type="ECO:0000259" key="8">
    <source>
        <dbReference type="Pfam" id="PF17676"/>
    </source>
</evidence>
<comment type="similarity">
    <text evidence="1">Belongs to the peptidase S66 family.</text>
</comment>
<dbReference type="AlphaFoldDB" id="A0A543NJQ8"/>
<dbReference type="GO" id="GO:0006508">
    <property type="term" value="P:proteolysis"/>
    <property type="evidence" value="ECO:0007669"/>
    <property type="project" value="UniProtKB-KW"/>
</dbReference>
<dbReference type="CDD" id="cd07025">
    <property type="entry name" value="Peptidase_S66"/>
    <property type="match status" value="1"/>
</dbReference>
<evidence type="ECO:0000259" key="7">
    <source>
        <dbReference type="Pfam" id="PF02016"/>
    </source>
</evidence>
<keyword evidence="3" id="KW-0645">Protease</keyword>
<gene>
    <name evidence="9" type="ORF">FHX37_2028</name>
</gene>
<evidence type="ECO:0000313" key="10">
    <source>
        <dbReference type="Proteomes" id="UP000317422"/>
    </source>
</evidence>
<feature type="active site" description="Charge relay system" evidence="6">
    <location>
        <position position="280"/>
    </location>
</feature>
<dbReference type="Gene3D" id="3.50.30.60">
    <property type="entry name" value="LD-carboxypeptidase A C-terminal domain-like"/>
    <property type="match status" value="1"/>
</dbReference>
<dbReference type="InterPro" id="IPR029062">
    <property type="entry name" value="Class_I_gatase-like"/>
</dbReference>
<keyword evidence="2 9" id="KW-0121">Carboxypeptidase</keyword>
<dbReference type="InterPro" id="IPR027461">
    <property type="entry name" value="Carboxypeptidase_A_C_sf"/>
</dbReference>
<feature type="domain" description="LD-carboxypeptidase C-terminal" evidence="8">
    <location>
        <begin position="182"/>
        <end position="295"/>
    </location>
</feature>
<dbReference type="GO" id="GO:0004180">
    <property type="term" value="F:carboxypeptidase activity"/>
    <property type="evidence" value="ECO:0007669"/>
    <property type="project" value="UniProtKB-KW"/>
</dbReference>
<keyword evidence="4" id="KW-0378">Hydrolase</keyword>
<dbReference type="InterPro" id="IPR040449">
    <property type="entry name" value="Peptidase_S66_N"/>
</dbReference>
<dbReference type="RefSeq" id="WP_141923654.1">
    <property type="nucleotide sequence ID" value="NZ_VFQC01000001.1"/>
</dbReference>
<protein>
    <submittedName>
        <fullName evidence="9">Muramoyltetrapeptide carboxypeptidase</fullName>
    </submittedName>
</protein>
<dbReference type="OrthoDB" id="9807329at2"/>
<name>A0A543NJQ8_9ACTN</name>
<evidence type="ECO:0000256" key="1">
    <source>
        <dbReference type="ARBA" id="ARBA00010233"/>
    </source>
</evidence>
<reference evidence="9 10" key="1">
    <citation type="submission" date="2019-06" db="EMBL/GenBank/DDBJ databases">
        <title>Sequencing the genomes of 1000 actinobacteria strains.</title>
        <authorList>
            <person name="Klenk H.-P."/>
        </authorList>
    </citation>
    <scope>NUCLEOTIDE SEQUENCE [LARGE SCALE GENOMIC DNA]</scope>
    <source>
        <strain evidence="9 10">DSM 45015</strain>
    </source>
</reference>
<dbReference type="Gene3D" id="3.40.50.10740">
    <property type="entry name" value="Class I glutamine amidotransferase-like"/>
    <property type="match status" value="1"/>
</dbReference>
<evidence type="ECO:0000256" key="2">
    <source>
        <dbReference type="ARBA" id="ARBA00022645"/>
    </source>
</evidence>
<evidence type="ECO:0000256" key="5">
    <source>
        <dbReference type="ARBA" id="ARBA00022825"/>
    </source>
</evidence>